<reference evidence="9" key="1">
    <citation type="journal article" date="2020" name="Nature">
        <title>Giant virus diversity and host interactions through global metagenomics.</title>
        <authorList>
            <person name="Schulz F."/>
            <person name="Roux S."/>
            <person name="Paez-Espino D."/>
            <person name="Jungbluth S."/>
            <person name="Walsh D.A."/>
            <person name="Denef V.J."/>
            <person name="McMahon K.D."/>
            <person name="Konstantinidis K.T."/>
            <person name="Eloe-Fadrosh E.A."/>
            <person name="Kyrpides N.C."/>
            <person name="Woyke T."/>
        </authorList>
    </citation>
    <scope>NUCLEOTIDE SEQUENCE</scope>
    <source>
        <strain evidence="9">GVMAG-S-1039698-54</strain>
    </source>
</reference>
<evidence type="ECO:0000313" key="9">
    <source>
        <dbReference type="EMBL" id="QHS80213.1"/>
    </source>
</evidence>
<dbReference type="GO" id="GO:0022857">
    <property type="term" value="F:transmembrane transporter activity"/>
    <property type="evidence" value="ECO:0007669"/>
    <property type="project" value="TreeGrafter"/>
</dbReference>
<dbReference type="AlphaFoldDB" id="A0A6C0AL59"/>
<dbReference type="SUPFAM" id="SSF103506">
    <property type="entry name" value="Mitochondrial carrier"/>
    <property type="match status" value="1"/>
</dbReference>
<keyword evidence="3" id="KW-0813">Transport</keyword>
<dbReference type="GO" id="GO:0031966">
    <property type="term" value="C:mitochondrial membrane"/>
    <property type="evidence" value="ECO:0007669"/>
    <property type="project" value="UniProtKB-SubCell"/>
</dbReference>
<evidence type="ECO:0000256" key="7">
    <source>
        <dbReference type="ARBA" id="ARBA00023128"/>
    </source>
</evidence>
<sequence>MNDFLVGSISGIAQTISGHGFDTLKVRKQINIPLNFNFTHLYRGIAFPILSNAMIIGSQFYCYHNYSSLLSGVVSGLMVGPIDYFKIQKQINKNYKYKLQKPLGINITILRECIAIPIYFNTYYYLKEKTDNSFLSGGTAGVLSWLIPYPIDTIKTRIQTGCTLKESISKKQFMKGLPLCLTRGFIVNAVGFYCVNAFNNS</sequence>
<dbReference type="InterPro" id="IPR018108">
    <property type="entry name" value="MCP_transmembrane"/>
</dbReference>
<dbReference type="EMBL" id="MN740676">
    <property type="protein sequence ID" value="QHS80213.1"/>
    <property type="molecule type" value="Genomic_DNA"/>
</dbReference>
<evidence type="ECO:0000256" key="6">
    <source>
        <dbReference type="ARBA" id="ARBA00022989"/>
    </source>
</evidence>
<dbReference type="PANTHER" id="PTHR45624">
    <property type="entry name" value="MITOCHONDRIAL BASIC AMINO ACIDS TRANSPORTER-RELATED"/>
    <property type="match status" value="1"/>
</dbReference>
<keyword evidence="5" id="KW-0677">Repeat</keyword>
<keyword evidence="8" id="KW-0472">Membrane</keyword>
<comment type="subcellular location">
    <subcellularLocation>
        <location evidence="1">Mitochondrion membrane</location>
        <topology evidence="1">Multi-pass membrane protein</topology>
    </subcellularLocation>
</comment>
<keyword evidence="6" id="KW-1133">Transmembrane helix</keyword>
<protein>
    <recommendedName>
        <fullName evidence="10">Mitochondrial carrier protein</fullName>
    </recommendedName>
</protein>
<name>A0A6C0AL59_9ZZZZ</name>
<evidence type="ECO:0008006" key="10">
    <source>
        <dbReference type="Google" id="ProtNLM"/>
    </source>
</evidence>
<organism evidence="9">
    <name type="scientific">viral metagenome</name>
    <dbReference type="NCBI Taxonomy" id="1070528"/>
    <lineage>
        <taxon>unclassified sequences</taxon>
        <taxon>metagenomes</taxon>
        <taxon>organismal metagenomes</taxon>
    </lineage>
</organism>
<keyword evidence="7" id="KW-0496">Mitochondrion</keyword>
<dbReference type="Pfam" id="PF00153">
    <property type="entry name" value="Mito_carr"/>
    <property type="match status" value="1"/>
</dbReference>
<evidence type="ECO:0000256" key="2">
    <source>
        <dbReference type="ARBA" id="ARBA00006375"/>
    </source>
</evidence>
<comment type="similarity">
    <text evidence="2">Belongs to the mitochondrial carrier (TC 2.A.29) family.</text>
</comment>
<evidence type="ECO:0000256" key="1">
    <source>
        <dbReference type="ARBA" id="ARBA00004225"/>
    </source>
</evidence>
<keyword evidence="4" id="KW-0812">Transmembrane</keyword>
<evidence type="ECO:0000256" key="8">
    <source>
        <dbReference type="ARBA" id="ARBA00023136"/>
    </source>
</evidence>
<evidence type="ECO:0000256" key="5">
    <source>
        <dbReference type="ARBA" id="ARBA00022737"/>
    </source>
</evidence>
<dbReference type="InterPro" id="IPR050567">
    <property type="entry name" value="Mitochondrial_Carrier"/>
</dbReference>
<dbReference type="PROSITE" id="PS50920">
    <property type="entry name" value="SOLCAR"/>
    <property type="match status" value="1"/>
</dbReference>
<evidence type="ECO:0000256" key="3">
    <source>
        <dbReference type="ARBA" id="ARBA00022448"/>
    </source>
</evidence>
<dbReference type="PANTHER" id="PTHR45624:SF10">
    <property type="entry name" value="SLC (SOLUTE CARRIER) HOMOLOG"/>
    <property type="match status" value="1"/>
</dbReference>
<dbReference type="Gene3D" id="1.50.40.10">
    <property type="entry name" value="Mitochondrial carrier domain"/>
    <property type="match status" value="2"/>
</dbReference>
<evidence type="ECO:0000256" key="4">
    <source>
        <dbReference type="ARBA" id="ARBA00022692"/>
    </source>
</evidence>
<dbReference type="InterPro" id="IPR023395">
    <property type="entry name" value="MCP_dom_sf"/>
</dbReference>
<proteinExistence type="inferred from homology"/>
<accession>A0A6C0AL59</accession>